<feature type="compositionally biased region" description="Polar residues" evidence="1">
    <location>
        <begin position="269"/>
        <end position="281"/>
    </location>
</feature>
<keyword evidence="2" id="KW-0732">Signal</keyword>
<keyword evidence="4" id="KW-1185">Reference proteome</keyword>
<proteinExistence type="predicted"/>
<feature type="compositionally biased region" description="Low complexity" evidence="1">
    <location>
        <begin position="186"/>
        <end position="224"/>
    </location>
</feature>
<accession>A0A1M6R4U0</accession>
<gene>
    <name evidence="3" type="ORF">SAMN05720469_103111</name>
</gene>
<evidence type="ECO:0000313" key="3">
    <source>
        <dbReference type="EMBL" id="SHK27501.1"/>
    </source>
</evidence>
<organism evidence="3 4">
    <name type="scientific">Fibrobacter intestinalis</name>
    <dbReference type="NCBI Taxonomy" id="28122"/>
    <lineage>
        <taxon>Bacteria</taxon>
        <taxon>Pseudomonadati</taxon>
        <taxon>Fibrobacterota</taxon>
        <taxon>Fibrobacteria</taxon>
        <taxon>Fibrobacterales</taxon>
        <taxon>Fibrobacteraceae</taxon>
        <taxon>Fibrobacter</taxon>
    </lineage>
</organism>
<dbReference type="EMBL" id="FRAW01000003">
    <property type="protein sequence ID" value="SHK27501.1"/>
    <property type="molecule type" value="Genomic_DNA"/>
</dbReference>
<feature type="signal peptide" evidence="2">
    <location>
        <begin position="1"/>
        <end position="18"/>
    </location>
</feature>
<evidence type="ECO:0000256" key="1">
    <source>
        <dbReference type="SAM" id="MobiDB-lite"/>
    </source>
</evidence>
<protein>
    <recommendedName>
        <fullName evidence="5">LPP20 lipoprotein</fullName>
    </recommendedName>
</protein>
<evidence type="ECO:0000313" key="4">
    <source>
        <dbReference type="Proteomes" id="UP000184275"/>
    </source>
</evidence>
<dbReference type="AlphaFoldDB" id="A0A1M6R4U0"/>
<dbReference type="Proteomes" id="UP000184275">
    <property type="component" value="Unassembled WGS sequence"/>
</dbReference>
<feature type="compositionally biased region" description="Polar residues" evidence="1">
    <location>
        <begin position="248"/>
        <end position="260"/>
    </location>
</feature>
<sequence length="552" mass="59261">MKKISIILLLCLLGFCFAAKDQKVTVTGFATEKKPTKEAYEDALQNALRNAVEKNLGTWIKSQSSSVNFSDANSLNQAKYDILSKANDFIVNYKVLKRGLSSKGLYEITIEAVVSTDRLSGELRKYVGELKSKMDNPSIAFVLTSWEKKGVFTTVTSNASLSSKNSYSGNAEASTYANDEASVDASVRSQSSRAGNSSRNSSVSANGRYSGSASGSYSGAVDGSAHVDGDENSVSYRGKHHQRANADYSAQASADYNENRSGGYDSNDRMNASYSAQGRSTRQSDRASKVSGSSEVNAQASLSVTTGKIDENLYAKFADMSIIDGFQQEFKEKGFDLKAADRAREIAVAPSALQTGININDRSAVRDLAEKEGANFVARGEVMLLGQGRSAATGQIEVTGKIGTEIIDVNSGDVVASYSNTVTVSNSNVDKAKAQLIKKASVVAARTLASQTLQTWQERAEKGRQYTVEIRNMTKARSQKLPFEKALKSIASISSQTSPSKGVQTYTLLYKGNKSDLGEAIIGAIGDAKGFSEEEFDGPNDENGKIVFSFTK</sequence>
<feature type="chain" id="PRO_5013200834" description="LPP20 lipoprotein" evidence="2">
    <location>
        <begin position="19"/>
        <end position="552"/>
    </location>
</feature>
<evidence type="ECO:0008006" key="5">
    <source>
        <dbReference type="Google" id="ProtNLM"/>
    </source>
</evidence>
<evidence type="ECO:0000256" key="2">
    <source>
        <dbReference type="SAM" id="SignalP"/>
    </source>
</evidence>
<dbReference type="RefSeq" id="WP_073302448.1">
    <property type="nucleotide sequence ID" value="NZ_FRAW01000003.1"/>
</dbReference>
<name>A0A1M6R4U0_9BACT</name>
<feature type="region of interest" description="Disordered" evidence="1">
    <location>
        <begin position="180"/>
        <end position="296"/>
    </location>
</feature>
<reference evidence="4" key="1">
    <citation type="submission" date="2016-11" db="EMBL/GenBank/DDBJ databases">
        <authorList>
            <person name="Varghese N."/>
            <person name="Submissions S."/>
        </authorList>
    </citation>
    <scope>NUCLEOTIDE SEQUENCE [LARGE SCALE GENOMIC DNA]</scope>
    <source>
        <strain evidence="4">UWOS</strain>
    </source>
</reference>